<protein>
    <recommendedName>
        <fullName evidence="9">BZIP domain-containing protein</fullName>
    </recommendedName>
</protein>
<dbReference type="GO" id="GO:0000978">
    <property type="term" value="F:RNA polymerase II cis-regulatory region sequence-specific DNA binding"/>
    <property type="evidence" value="ECO:0007669"/>
    <property type="project" value="TreeGrafter"/>
</dbReference>
<evidence type="ECO:0000313" key="11">
    <source>
        <dbReference type="EMBL" id="CAF1238658.1"/>
    </source>
</evidence>
<dbReference type="OrthoDB" id="644067at2759"/>
<feature type="domain" description="BZIP" evidence="9">
    <location>
        <begin position="248"/>
        <end position="309"/>
    </location>
</feature>
<dbReference type="InterPro" id="IPR046347">
    <property type="entry name" value="bZIP_sf"/>
</dbReference>
<evidence type="ECO:0000256" key="3">
    <source>
        <dbReference type="ARBA" id="ARBA00023015"/>
    </source>
</evidence>
<evidence type="ECO:0000256" key="7">
    <source>
        <dbReference type="SAM" id="Coils"/>
    </source>
</evidence>
<keyword evidence="7" id="KW-0175">Coiled coil</keyword>
<dbReference type="Proteomes" id="UP000663877">
    <property type="component" value="Unassembled WGS sequence"/>
</dbReference>
<evidence type="ECO:0000259" key="9">
    <source>
        <dbReference type="PROSITE" id="PS50217"/>
    </source>
</evidence>
<comment type="caution">
    <text evidence="10">The sequence shown here is derived from an EMBL/GenBank/DDBJ whole genome shotgun (WGS) entry which is preliminary data.</text>
</comment>
<comment type="similarity">
    <text evidence="2">Belongs to the bZIP family. ATF subfamily.</text>
</comment>
<dbReference type="GO" id="GO:0030968">
    <property type="term" value="P:endoplasmic reticulum unfolded protein response"/>
    <property type="evidence" value="ECO:0007669"/>
    <property type="project" value="TreeGrafter"/>
</dbReference>
<evidence type="ECO:0000313" key="13">
    <source>
        <dbReference type="Proteomes" id="UP000663877"/>
    </source>
</evidence>
<gene>
    <name evidence="10" type="ORF">BJG266_LOCUS5242</name>
    <name evidence="11" type="ORF">QVE165_LOCUS27845</name>
</gene>
<feature type="compositionally biased region" description="Polar residues" evidence="8">
    <location>
        <begin position="217"/>
        <end position="226"/>
    </location>
</feature>
<dbReference type="Pfam" id="PF00170">
    <property type="entry name" value="bZIP_1"/>
    <property type="match status" value="1"/>
</dbReference>
<evidence type="ECO:0000313" key="12">
    <source>
        <dbReference type="Proteomes" id="UP000663832"/>
    </source>
</evidence>
<dbReference type="Proteomes" id="UP000663832">
    <property type="component" value="Unassembled WGS sequence"/>
</dbReference>
<evidence type="ECO:0000313" key="10">
    <source>
        <dbReference type="EMBL" id="CAF0801767.1"/>
    </source>
</evidence>
<dbReference type="SMART" id="SM00338">
    <property type="entry name" value="BRLZ"/>
    <property type="match status" value="1"/>
</dbReference>
<keyword evidence="5" id="KW-0804">Transcription</keyword>
<accession>A0A813SZ21</accession>
<evidence type="ECO:0000256" key="4">
    <source>
        <dbReference type="ARBA" id="ARBA00023125"/>
    </source>
</evidence>
<reference evidence="10" key="1">
    <citation type="submission" date="2021-02" db="EMBL/GenBank/DDBJ databases">
        <authorList>
            <person name="Nowell W R."/>
        </authorList>
    </citation>
    <scope>NUCLEOTIDE SEQUENCE</scope>
</reference>
<dbReference type="AlphaFoldDB" id="A0A813SZ21"/>
<evidence type="ECO:0000256" key="5">
    <source>
        <dbReference type="ARBA" id="ARBA00023163"/>
    </source>
</evidence>
<keyword evidence="3" id="KW-0805">Transcription regulation</keyword>
<keyword evidence="12" id="KW-1185">Reference proteome</keyword>
<evidence type="ECO:0000256" key="8">
    <source>
        <dbReference type="SAM" id="MobiDB-lite"/>
    </source>
</evidence>
<dbReference type="GO" id="GO:0016020">
    <property type="term" value="C:membrane"/>
    <property type="evidence" value="ECO:0007669"/>
    <property type="project" value="UniProtKB-SubCell"/>
</dbReference>
<keyword evidence="4" id="KW-0238">DNA-binding</keyword>
<dbReference type="EMBL" id="CAJNOI010000013">
    <property type="protein sequence ID" value="CAF0801767.1"/>
    <property type="molecule type" value="Genomic_DNA"/>
</dbReference>
<dbReference type="GO" id="GO:0005634">
    <property type="term" value="C:nucleus"/>
    <property type="evidence" value="ECO:0007669"/>
    <property type="project" value="TreeGrafter"/>
</dbReference>
<sequence length="603" mass="68316">MNTEDFDYDAFLGGLESVDTFSNHTTSPTTLISENDSDSGIAYTPPLLPEMDSTVIDLDNLDMFPLNMENPSLDDPNDDFKRFSAWLNAESPSIPIDNSTYENLFSDISMPQNPEPPPQQILSPSLPILSPPQSINITPITNCFKIQSYTNSASTGTKLIKCEPNNSNPTITIIKTSKPFTLANVPVVTIPLVTNDSISKQVNTIASPVAKRRRSDSPTNQQQVSELPTLSFDQLKLQYGTMSDEAWKKHVRMIKNRESASLSRKRRKELMEHLSDQNKELQNENDELKRERSKLLTRIDTLEMENELLKKYKVGNDAPFLQKRKPLILMGIVLLVVFNVFTLKSLAPVSNDQSNLIDFYNNQGAIVPSRTILSDRLSKNQDSYTTTSDYDYGPNGNDNMRTYPYIQCVAYINKTHSQRINQDLRSWVQDQSEKQQDTEPMIIPDPNSLTISSNPVITTTADSSVVPLHHISRKVARQTKIQSESKGQLQPYKSFEANYDDFIHTLDRKNDTLYFVSFKRDHLILPATMQNQTQRPKMSLILPASMANLNKSIHVPTNHVPMIKIDCEVEDTKLVFVKRTHIPSAYQNDLFQYYSSAAPHSTI</sequence>
<evidence type="ECO:0000256" key="6">
    <source>
        <dbReference type="ARBA" id="ARBA00023242"/>
    </source>
</evidence>
<proteinExistence type="inferred from homology"/>
<dbReference type="Gene3D" id="1.20.5.170">
    <property type="match status" value="1"/>
</dbReference>
<dbReference type="PROSITE" id="PS50217">
    <property type="entry name" value="BZIP"/>
    <property type="match status" value="1"/>
</dbReference>
<dbReference type="InterPro" id="IPR051882">
    <property type="entry name" value="ATF_bZIP_TF"/>
</dbReference>
<comment type="subcellular location">
    <subcellularLocation>
        <location evidence="1">Membrane</location>
        <topology evidence="1">Single-pass membrane protein</topology>
    </subcellularLocation>
</comment>
<dbReference type="InterPro" id="IPR004827">
    <property type="entry name" value="bZIP"/>
</dbReference>
<dbReference type="SUPFAM" id="SSF57959">
    <property type="entry name" value="Leucine zipper domain"/>
    <property type="match status" value="1"/>
</dbReference>
<dbReference type="PANTHER" id="PTHR46164:SF3">
    <property type="entry name" value="ATF6, ISOFORM C"/>
    <property type="match status" value="1"/>
</dbReference>
<feature type="region of interest" description="Disordered" evidence="8">
    <location>
        <begin position="207"/>
        <end position="226"/>
    </location>
</feature>
<dbReference type="GO" id="GO:0000981">
    <property type="term" value="F:DNA-binding transcription factor activity, RNA polymerase II-specific"/>
    <property type="evidence" value="ECO:0007669"/>
    <property type="project" value="TreeGrafter"/>
</dbReference>
<organism evidence="10 13">
    <name type="scientific">Adineta steineri</name>
    <dbReference type="NCBI Taxonomy" id="433720"/>
    <lineage>
        <taxon>Eukaryota</taxon>
        <taxon>Metazoa</taxon>
        <taxon>Spiralia</taxon>
        <taxon>Gnathifera</taxon>
        <taxon>Rotifera</taxon>
        <taxon>Eurotatoria</taxon>
        <taxon>Bdelloidea</taxon>
        <taxon>Adinetida</taxon>
        <taxon>Adinetidae</taxon>
        <taxon>Adineta</taxon>
    </lineage>
</organism>
<evidence type="ECO:0000256" key="1">
    <source>
        <dbReference type="ARBA" id="ARBA00004167"/>
    </source>
</evidence>
<dbReference type="EMBL" id="CAJNOM010000214">
    <property type="protein sequence ID" value="CAF1238658.1"/>
    <property type="molecule type" value="Genomic_DNA"/>
</dbReference>
<name>A0A813SZ21_9BILA</name>
<dbReference type="PANTHER" id="PTHR46164">
    <property type="entry name" value="ATF6, ISOFORM C"/>
    <property type="match status" value="1"/>
</dbReference>
<keyword evidence="6" id="KW-0539">Nucleus</keyword>
<evidence type="ECO:0000256" key="2">
    <source>
        <dbReference type="ARBA" id="ARBA00009050"/>
    </source>
</evidence>
<feature type="coiled-coil region" evidence="7">
    <location>
        <begin position="264"/>
        <end position="305"/>
    </location>
</feature>